<dbReference type="SUPFAM" id="SSF47473">
    <property type="entry name" value="EF-hand"/>
    <property type="match status" value="1"/>
</dbReference>
<feature type="non-terminal residue" evidence="4">
    <location>
        <position position="333"/>
    </location>
</feature>
<feature type="domain" description="EF-hand" evidence="3">
    <location>
        <begin position="52"/>
        <end position="78"/>
    </location>
</feature>
<evidence type="ECO:0000256" key="2">
    <source>
        <dbReference type="SAM" id="MobiDB-lite"/>
    </source>
</evidence>
<keyword evidence="1" id="KW-0106">Calcium</keyword>
<dbReference type="Gene3D" id="1.10.238.10">
    <property type="entry name" value="EF-hand"/>
    <property type="match status" value="2"/>
</dbReference>
<dbReference type="Pfam" id="PF13202">
    <property type="entry name" value="EF-hand_5"/>
    <property type="match status" value="2"/>
</dbReference>
<dbReference type="Proteomes" id="UP001190926">
    <property type="component" value="Unassembled WGS sequence"/>
</dbReference>
<comment type="caution">
    <text evidence="4">The sequence shown here is derived from an EMBL/GenBank/DDBJ whole genome shotgun (WGS) entry which is preliminary data.</text>
</comment>
<dbReference type="PROSITE" id="PS50222">
    <property type="entry name" value="EF_HAND_2"/>
    <property type="match status" value="3"/>
</dbReference>
<dbReference type="AlphaFoldDB" id="A0AAD4JFV9"/>
<evidence type="ECO:0000256" key="1">
    <source>
        <dbReference type="ARBA" id="ARBA00022837"/>
    </source>
</evidence>
<dbReference type="SUPFAM" id="SSF57850">
    <property type="entry name" value="RING/U-box"/>
    <property type="match status" value="1"/>
</dbReference>
<dbReference type="InterPro" id="IPR011992">
    <property type="entry name" value="EF-hand-dom_pair"/>
</dbReference>
<dbReference type="InterPro" id="IPR002048">
    <property type="entry name" value="EF_hand_dom"/>
</dbReference>
<proteinExistence type="predicted"/>
<sequence length="333" mass="38524">MRRVAKAYYERASYEEKNEAKEFYRELDVNRDGNVRFAQFRSRYGSWREKDFEKLDSNRDGALDFSDFLVVFYYNKGTIRIQGCHGCRAKLLGPYFSCIPCSYNYPQTYDLCCRCYRGGKFHHDHPSIDFIHDNGLLVNFMSQAKTEEPEGKMEELRNIAELHYEAASPRVRHLASNFFNSMDEDGDGKVDVWEFLSFVWRKGYAHLGNEELFKELDVAGNGALGFDEVMTLYYIMKSGRPICDGCRKFIHGVFFSCVQCFRSARNSFNLCCRCYKHSHGCGHTHPGGTDFLDNYTLLQTIRESSLITHRDYDQQRAHGQPSSSRAIVPASAK</sequence>
<dbReference type="PROSITE" id="PS00018">
    <property type="entry name" value="EF_HAND_1"/>
    <property type="match status" value="2"/>
</dbReference>
<evidence type="ECO:0000313" key="5">
    <source>
        <dbReference type="Proteomes" id="UP001190926"/>
    </source>
</evidence>
<evidence type="ECO:0000313" key="4">
    <source>
        <dbReference type="EMBL" id="KAH6833084.1"/>
    </source>
</evidence>
<accession>A0AAD4JFV9</accession>
<reference evidence="4 5" key="1">
    <citation type="journal article" date="2021" name="Nat. Commun.">
        <title>Incipient diploidization of the medicinal plant Perilla within 10,000 years.</title>
        <authorList>
            <person name="Zhang Y."/>
            <person name="Shen Q."/>
            <person name="Leng L."/>
            <person name="Zhang D."/>
            <person name="Chen S."/>
            <person name="Shi Y."/>
            <person name="Ning Z."/>
            <person name="Chen S."/>
        </authorList>
    </citation>
    <scope>NUCLEOTIDE SEQUENCE [LARGE SCALE GENOMIC DNA]</scope>
    <source>
        <strain evidence="5">cv. PC099</strain>
    </source>
</reference>
<dbReference type="EMBL" id="SDAM02000060">
    <property type="protein sequence ID" value="KAH6833084.1"/>
    <property type="molecule type" value="Genomic_DNA"/>
</dbReference>
<keyword evidence="5" id="KW-1185">Reference proteome</keyword>
<feature type="region of interest" description="Disordered" evidence="2">
    <location>
        <begin position="312"/>
        <end position="333"/>
    </location>
</feature>
<dbReference type="GO" id="GO:0005509">
    <property type="term" value="F:calcium ion binding"/>
    <property type="evidence" value="ECO:0007669"/>
    <property type="project" value="InterPro"/>
</dbReference>
<protein>
    <recommendedName>
        <fullName evidence="3">EF-hand domain-containing protein</fullName>
    </recommendedName>
</protein>
<gene>
    <name evidence="4" type="ORF">C2S53_005722</name>
</gene>
<dbReference type="InterPro" id="IPR018247">
    <property type="entry name" value="EF_Hand_1_Ca_BS"/>
</dbReference>
<name>A0AAD4JFV9_PERFH</name>
<feature type="domain" description="EF-hand" evidence="3">
    <location>
        <begin position="15"/>
        <end position="50"/>
    </location>
</feature>
<organism evidence="4 5">
    <name type="scientific">Perilla frutescens var. hirtella</name>
    <name type="common">Perilla citriodora</name>
    <name type="synonym">Perilla setoyensis</name>
    <dbReference type="NCBI Taxonomy" id="608512"/>
    <lineage>
        <taxon>Eukaryota</taxon>
        <taxon>Viridiplantae</taxon>
        <taxon>Streptophyta</taxon>
        <taxon>Embryophyta</taxon>
        <taxon>Tracheophyta</taxon>
        <taxon>Spermatophyta</taxon>
        <taxon>Magnoliopsida</taxon>
        <taxon>eudicotyledons</taxon>
        <taxon>Gunneridae</taxon>
        <taxon>Pentapetalae</taxon>
        <taxon>asterids</taxon>
        <taxon>lamiids</taxon>
        <taxon>Lamiales</taxon>
        <taxon>Lamiaceae</taxon>
        <taxon>Nepetoideae</taxon>
        <taxon>Elsholtzieae</taxon>
        <taxon>Perilla</taxon>
    </lineage>
</organism>
<evidence type="ECO:0000259" key="3">
    <source>
        <dbReference type="PROSITE" id="PS50222"/>
    </source>
</evidence>
<feature type="domain" description="EF-hand" evidence="3">
    <location>
        <begin position="210"/>
        <end position="239"/>
    </location>
</feature>